<dbReference type="KEGG" id="pla:Plav_2641"/>
<dbReference type="OrthoDB" id="7206808at2"/>
<protein>
    <submittedName>
        <fullName evidence="1">Transglutaminase family protein cysteine peptidase BTLCP</fullName>
    </submittedName>
</protein>
<dbReference type="Gene3D" id="3.10.620.30">
    <property type="match status" value="1"/>
</dbReference>
<dbReference type="AlphaFoldDB" id="A7HWG6"/>
<dbReference type="Proteomes" id="UP000006377">
    <property type="component" value="Chromosome"/>
</dbReference>
<dbReference type="EMBL" id="CP000774">
    <property type="protein sequence ID" value="ABS64249.1"/>
    <property type="molecule type" value="Genomic_DNA"/>
</dbReference>
<dbReference type="Pfam" id="PF06035">
    <property type="entry name" value="Peptidase_C93"/>
    <property type="match status" value="1"/>
</dbReference>
<dbReference type="HOGENOM" id="CLU_092032_0_0_5"/>
<dbReference type="STRING" id="402881.Plav_2641"/>
<dbReference type="PANTHER" id="PTHR39327:SF1">
    <property type="entry name" value="BLR5470 PROTEIN"/>
    <property type="match status" value="1"/>
</dbReference>
<organism evidence="1 2">
    <name type="scientific">Parvibaculum lavamentivorans (strain DS-1 / DSM 13023 / NCIMB 13966)</name>
    <dbReference type="NCBI Taxonomy" id="402881"/>
    <lineage>
        <taxon>Bacteria</taxon>
        <taxon>Pseudomonadati</taxon>
        <taxon>Pseudomonadota</taxon>
        <taxon>Alphaproteobacteria</taxon>
        <taxon>Hyphomicrobiales</taxon>
        <taxon>Parvibaculaceae</taxon>
        <taxon>Parvibaculum</taxon>
    </lineage>
</organism>
<accession>A7HWG6</accession>
<dbReference type="eggNOG" id="COG3672">
    <property type="taxonomic scope" value="Bacteria"/>
</dbReference>
<dbReference type="PANTHER" id="PTHR39327">
    <property type="match status" value="1"/>
</dbReference>
<gene>
    <name evidence="1" type="ordered locus">Plav_2641</name>
</gene>
<proteinExistence type="predicted"/>
<reference evidence="1 2" key="1">
    <citation type="journal article" date="2011" name="Stand. Genomic Sci.">
        <title>Complete genome sequence of Parvibaculum lavamentivorans type strain (DS-1(T)).</title>
        <authorList>
            <person name="Schleheck D."/>
            <person name="Weiss M."/>
            <person name="Pitluck S."/>
            <person name="Bruce D."/>
            <person name="Land M.L."/>
            <person name="Han S."/>
            <person name="Saunders E."/>
            <person name="Tapia R."/>
            <person name="Detter C."/>
            <person name="Brettin T."/>
            <person name="Han J."/>
            <person name="Woyke T."/>
            <person name="Goodwin L."/>
            <person name="Pennacchio L."/>
            <person name="Nolan M."/>
            <person name="Cook A.M."/>
            <person name="Kjelleberg S."/>
            <person name="Thomas T."/>
        </authorList>
    </citation>
    <scope>NUCLEOTIDE SEQUENCE [LARGE SCALE GENOMIC DNA]</scope>
    <source>
        <strain evidence="2">DS-1 / DSM 13023 / NCIMB 13966</strain>
    </source>
</reference>
<sequence>MSWLRIVALVSVAAGMVGCQAPGQVGSIGPSFFDETASVQLVVASMPEGQRVMAPYGYIGFCVRNPDECGGGTNMPQDTALTPESWAELNKVNDYVNRSIPQVSDSALYERAEWWAYPTASGGDCEDLALMKRKLLIERGWAPENLLLSVVREWNGDGHAVLVVKTDRGEFVLDNKNWEIVAWSDAPYQWIKRQSRERPYLWVNLDARTFRNVAEAELPPLGEPAPFLAAIQKNNPAMLRPGVADAPTAAFN</sequence>
<dbReference type="RefSeq" id="WP_012111561.1">
    <property type="nucleotide sequence ID" value="NC_009719.1"/>
</dbReference>
<dbReference type="InterPro" id="IPR010319">
    <property type="entry name" value="Transglutaminase-like_Cys_pept"/>
</dbReference>
<name>A7HWG6_PARL1</name>
<dbReference type="PROSITE" id="PS51257">
    <property type="entry name" value="PROKAR_LIPOPROTEIN"/>
    <property type="match status" value="1"/>
</dbReference>
<evidence type="ECO:0000313" key="2">
    <source>
        <dbReference type="Proteomes" id="UP000006377"/>
    </source>
</evidence>
<keyword evidence="2" id="KW-1185">Reference proteome</keyword>
<evidence type="ECO:0000313" key="1">
    <source>
        <dbReference type="EMBL" id="ABS64249.1"/>
    </source>
</evidence>